<name>A0A4Y6U9U4_9PROT</name>
<comment type="similarity">
    <text evidence="4 8">Belongs to the KdsA family.</text>
</comment>
<evidence type="ECO:0000259" key="9">
    <source>
        <dbReference type="Pfam" id="PF00793"/>
    </source>
</evidence>
<evidence type="ECO:0000313" key="11">
    <source>
        <dbReference type="Proteomes" id="UP000318709"/>
    </source>
</evidence>
<dbReference type="AlphaFoldDB" id="A0A4Y6U9U4"/>
<dbReference type="RefSeq" id="WP_141443692.1">
    <property type="nucleotide sequence ID" value="NZ_CP038231.1"/>
</dbReference>
<accession>A0A4Y6U9U4</accession>
<reference evidence="10 11" key="1">
    <citation type="submission" date="2019-03" db="EMBL/GenBank/DDBJ databases">
        <title>The complete genome sequence of Swingsia_sp. F3b2 LMG30590(T).</title>
        <authorList>
            <person name="Chua K.-O."/>
            <person name="Chan K.-G."/>
            <person name="See-Too W.-S."/>
        </authorList>
    </citation>
    <scope>NUCLEOTIDE SEQUENCE [LARGE SCALE GENOMIC DNA]</scope>
    <source>
        <strain evidence="10 11">F3b2</strain>
    </source>
</reference>
<keyword evidence="5 8" id="KW-0963">Cytoplasm</keyword>
<evidence type="ECO:0000313" key="10">
    <source>
        <dbReference type="EMBL" id="QDH13984.1"/>
    </source>
</evidence>
<comment type="pathway">
    <text evidence="2">Bacterial outer membrane biogenesis; lipopolysaccharide biosynthesis.</text>
</comment>
<dbReference type="HAMAP" id="MF_00056">
    <property type="entry name" value="KDO8P_synth"/>
    <property type="match status" value="1"/>
</dbReference>
<evidence type="ECO:0000256" key="4">
    <source>
        <dbReference type="ARBA" id="ARBA00010499"/>
    </source>
</evidence>
<dbReference type="UniPathway" id="UPA00030"/>
<dbReference type="Proteomes" id="UP000318709">
    <property type="component" value="Chromosome"/>
</dbReference>
<evidence type="ECO:0000256" key="2">
    <source>
        <dbReference type="ARBA" id="ARBA00004756"/>
    </source>
</evidence>
<dbReference type="NCBIfam" id="NF003543">
    <property type="entry name" value="PRK05198.1"/>
    <property type="match status" value="1"/>
</dbReference>
<dbReference type="Gene3D" id="3.20.20.70">
    <property type="entry name" value="Aldolase class I"/>
    <property type="match status" value="1"/>
</dbReference>
<feature type="domain" description="DAHP synthetase I/KDSA" evidence="9">
    <location>
        <begin position="23"/>
        <end position="279"/>
    </location>
</feature>
<protein>
    <recommendedName>
        <fullName evidence="8">2-dehydro-3-deoxyphosphooctonate aldolase</fullName>
        <ecNumber evidence="8">2.5.1.55</ecNumber>
    </recommendedName>
    <alternativeName>
        <fullName evidence="8">3-deoxy-D-manno-octulosonic acid 8-phosphate synthase</fullName>
    </alternativeName>
    <alternativeName>
        <fullName evidence="8">KDO-8-phosphate synthase</fullName>
        <shortName evidence="8">KDO 8-P synthase</shortName>
        <shortName evidence="8">KDOPS</shortName>
    </alternativeName>
    <alternativeName>
        <fullName evidence="8">Phospho-2-dehydro-3-deoxyoctonate aldolase</fullName>
    </alternativeName>
</protein>
<dbReference type="KEGG" id="swf:E3E12_07120"/>
<keyword evidence="6 8" id="KW-0808">Transferase</keyword>
<evidence type="ECO:0000256" key="3">
    <source>
        <dbReference type="ARBA" id="ARBA00004845"/>
    </source>
</evidence>
<dbReference type="GO" id="GO:0005737">
    <property type="term" value="C:cytoplasm"/>
    <property type="evidence" value="ECO:0007669"/>
    <property type="project" value="UniProtKB-SubCell"/>
</dbReference>
<evidence type="ECO:0000256" key="5">
    <source>
        <dbReference type="ARBA" id="ARBA00022490"/>
    </source>
</evidence>
<dbReference type="GO" id="GO:0019294">
    <property type="term" value="P:keto-3-deoxy-D-manno-octulosonic acid biosynthetic process"/>
    <property type="evidence" value="ECO:0007669"/>
    <property type="project" value="UniProtKB-UniRule"/>
</dbReference>
<dbReference type="UniPathway" id="UPA00357">
    <property type="reaction ID" value="UER00474"/>
</dbReference>
<proteinExistence type="inferred from homology"/>
<dbReference type="InterPro" id="IPR006269">
    <property type="entry name" value="KDO8P_synthase"/>
</dbReference>
<evidence type="ECO:0000256" key="6">
    <source>
        <dbReference type="ARBA" id="ARBA00022679"/>
    </source>
</evidence>
<dbReference type="Pfam" id="PF00793">
    <property type="entry name" value="DAHP_synth_1"/>
    <property type="match status" value="1"/>
</dbReference>
<dbReference type="InterPro" id="IPR006218">
    <property type="entry name" value="DAHP1/KDSA"/>
</dbReference>
<dbReference type="OrthoDB" id="9776934at2"/>
<comment type="catalytic activity">
    <reaction evidence="7 8">
        <text>D-arabinose 5-phosphate + phosphoenolpyruvate + H2O = 3-deoxy-alpha-D-manno-2-octulosonate-8-phosphate + phosphate</text>
        <dbReference type="Rhea" id="RHEA:14053"/>
        <dbReference type="ChEBI" id="CHEBI:15377"/>
        <dbReference type="ChEBI" id="CHEBI:43474"/>
        <dbReference type="ChEBI" id="CHEBI:57693"/>
        <dbReference type="ChEBI" id="CHEBI:58702"/>
        <dbReference type="ChEBI" id="CHEBI:85985"/>
        <dbReference type="EC" id="2.5.1.55"/>
    </reaction>
</comment>
<dbReference type="InterPro" id="IPR013785">
    <property type="entry name" value="Aldolase_TIM"/>
</dbReference>
<sequence>MANQASTSRTVTLGTGAAALAVSQDRPFILVAGPCQIESRAHSLEMAEALKELCGKLGLGLVFKSSFDKANRTSLASQRGVGIEKGLEILAEVRESLSLPVLTDVHDVQQCALAGQVADVLQIPAFLCRQTDLLLAAGATGRAVNIKKGQFLAPGAMEHAAAKVASTGNQSVMLCERGTFFGYGQLVNDMRALPIMAASGWPVMYDATHSVQQPGHGAETMGQRSFVPPLARAAVAAGISALFLETHENPTSAPSDGPVMVPLAALPNLLEPLVALDKLVKSPAFKNQMALCQEGLSL</sequence>
<dbReference type="EC" id="2.5.1.55" evidence="8"/>
<keyword evidence="8" id="KW-0448">Lipopolysaccharide biosynthesis</keyword>
<dbReference type="NCBIfam" id="TIGR01362">
    <property type="entry name" value="KDO8P_synth"/>
    <property type="match status" value="1"/>
</dbReference>
<comment type="pathway">
    <text evidence="3 8">Carbohydrate biosynthesis; 3-deoxy-D-manno-octulosonate biosynthesis; 3-deoxy-D-manno-octulosonate from D-ribulose 5-phosphate: step 2/3.</text>
</comment>
<dbReference type="GO" id="GO:0008676">
    <property type="term" value="F:3-deoxy-8-phosphooctulonate synthase activity"/>
    <property type="evidence" value="ECO:0007669"/>
    <property type="project" value="UniProtKB-UniRule"/>
</dbReference>
<evidence type="ECO:0000256" key="1">
    <source>
        <dbReference type="ARBA" id="ARBA00004496"/>
    </source>
</evidence>
<evidence type="ECO:0000256" key="7">
    <source>
        <dbReference type="ARBA" id="ARBA00049112"/>
    </source>
</evidence>
<dbReference type="EMBL" id="CP038231">
    <property type="protein sequence ID" value="QDH13984.1"/>
    <property type="molecule type" value="Genomic_DNA"/>
</dbReference>
<dbReference type="SUPFAM" id="SSF51569">
    <property type="entry name" value="Aldolase"/>
    <property type="match status" value="1"/>
</dbReference>
<comment type="subcellular location">
    <subcellularLocation>
        <location evidence="1 8">Cytoplasm</location>
    </subcellularLocation>
</comment>
<keyword evidence="11" id="KW-1185">Reference proteome</keyword>
<dbReference type="PANTHER" id="PTHR21057">
    <property type="entry name" value="PHOSPHO-2-DEHYDRO-3-DEOXYHEPTONATE ALDOLASE"/>
    <property type="match status" value="1"/>
</dbReference>
<gene>
    <name evidence="8 10" type="primary">kdsA</name>
    <name evidence="10" type="ORF">E3E12_07120</name>
</gene>
<evidence type="ECO:0000256" key="8">
    <source>
        <dbReference type="HAMAP-Rule" id="MF_00056"/>
    </source>
</evidence>
<organism evidence="10 11">
    <name type="scientific">Formicincola oecophyllae</name>
    <dbReference type="NCBI Taxonomy" id="2558361"/>
    <lineage>
        <taxon>Bacteria</taxon>
        <taxon>Pseudomonadati</taxon>
        <taxon>Pseudomonadota</taxon>
        <taxon>Alphaproteobacteria</taxon>
        <taxon>Acetobacterales</taxon>
        <taxon>Acetobacteraceae</taxon>
        <taxon>Formicincola</taxon>
    </lineage>
</organism>